<feature type="coiled-coil region" evidence="1">
    <location>
        <begin position="172"/>
        <end position="199"/>
    </location>
</feature>
<feature type="compositionally biased region" description="Basic and acidic residues" evidence="2">
    <location>
        <begin position="120"/>
        <end position="131"/>
    </location>
</feature>
<gene>
    <name evidence="3" type="ORF">PPACK8108_LOCUS21803</name>
</gene>
<proteinExistence type="predicted"/>
<dbReference type="AlphaFoldDB" id="A0AAV0BM98"/>
<dbReference type="EMBL" id="CALTRL010005831">
    <property type="protein sequence ID" value="CAH7687071.1"/>
    <property type="molecule type" value="Genomic_DNA"/>
</dbReference>
<feature type="coiled-coil region" evidence="1">
    <location>
        <begin position="32"/>
        <end position="77"/>
    </location>
</feature>
<evidence type="ECO:0000256" key="2">
    <source>
        <dbReference type="SAM" id="MobiDB-lite"/>
    </source>
</evidence>
<evidence type="ECO:0000313" key="3">
    <source>
        <dbReference type="EMBL" id="CAH7687071.1"/>
    </source>
</evidence>
<evidence type="ECO:0000256" key="1">
    <source>
        <dbReference type="SAM" id="Coils"/>
    </source>
</evidence>
<comment type="caution">
    <text evidence="3">The sequence shown here is derived from an EMBL/GenBank/DDBJ whole genome shotgun (WGS) entry which is preliminary data.</text>
</comment>
<keyword evidence="4" id="KW-1185">Reference proteome</keyword>
<keyword evidence="1" id="KW-0175">Coiled coil</keyword>
<organism evidence="3 4">
    <name type="scientific">Phakopsora pachyrhizi</name>
    <name type="common">Asian soybean rust disease fungus</name>
    <dbReference type="NCBI Taxonomy" id="170000"/>
    <lineage>
        <taxon>Eukaryota</taxon>
        <taxon>Fungi</taxon>
        <taxon>Dikarya</taxon>
        <taxon>Basidiomycota</taxon>
        <taxon>Pucciniomycotina</taxon>
        <taxon>Pucciniomycetes</taxon>
        <taxon>Pucciniales</taxon>
        <taxon>Phakopsoraceae</taxon>
        <taxon>Phakopsora</taxon>
    </lineage>
</organism>
<dbReference type="Proteomes" id="UP001153365">
    <property type="component" value="Unassembled WGS sequence"/>
</dbReference>
<name>A0AAV0BM98_PHAPC</name>
<evidence type="ECO:0000313" key="4">
    <source>
        <dbReference type="Proteomes" id="UP001153365"/>
    </source>
</evidence>
<sequence length="250" mass="29310">MFHGPKGGKDYWSNNMTQYKLAGSHRKSIEACLERQKNLESIEKKLRELDEEINISATNVRANIKNKKEEAKNYIQNKHMNYLHPIGSNDVEYGIDAILERKRQQINDALLKNQHIIKKSSHENKPPIDKKPKTRTTCVNQTKSDKKPSELTSSNLEDLLKNQNKLVSPSKIERIQNKIDLIKAKRKILEHELIKAEDSMKRNLKALELKNLERELLLKRQRNMRDQQLNNLKKRISMNKNSYNNIKQIP</sequence>
<accession>A0AAV0BM98</accession>
<reference evidence="3" key="1">
    <citation type="submission" date="2022-06" db="EMBL/GenBank/DDBJ databases">
        <authorList>
            <consortium name="SYNGENTA / RWTH Aachen University"/>
        </authorList>
    </citation>
    <scope>NUCLEOTIDE SEQUENCE</scope>
</reference>
<feature type="region of interest" description="Disordered" evidence="2">
    <location>
        <begin position="117"/>
        <end position="152"/>
    </location>
</feature>
<protein>
    <submittedName>
        <fullName evidence="3">Uncharacterized protein</fullName>
    </submittedName>
</protein>